<reference evidence="1" key="1">
    <citation type="journal article" date="2015" name="Nature">
        <title>Complex archaea that bridge the gap between prokaryotes and eukaryotes.</title>
        <authorList>
            <person name="Spang A."/>
            <person name="Saw J.H."/>
            <person name="Jorgensen S.L."/>
            <person name="Zaremba-Niedzwiedzka K."/>
            <person name="Martijn J."/>
            <person name="Lind A.E."/>
            <person name="van Eijk R."/>
            <person name="Schleper C."/>
            <person name="Guy L."/>
            <person name="Ettema T.J."/>
        </authorList>
    </citation>
    <scope>NUCLEOTIDE SEQUENCE</scope>
</reference>
<evidence type="ECO:0000313" key="1">
    <source>
        <dbReference type="EMBL" id="KKM78153.1"/>
    </source>
</evidence>
<comment type="caution">
    <text evidence="1">The sequence shown here is derived from an EMBL/GenBank/DDBJ whole genome shotgun (WGS) entry which is preliminary data.</text>
</comment>
<sequence>MKTSLTTPELPSHALRAPQHRNLRDLALGPLIDQQPLHRVEAGR</sequence>
<dbReference type="EMBL" id="LAZR01008533">
    <property type="protein sequence ID" value="KKM78153.1"/>
    <property type="molecule type" value="Genomic_DNA"/>
</dbReference>
<protein>
    <submittedName>
        <fullName evidence="1">Uncharacterized protein</fullName>
    </submittedName>
</protein>
<gene>
    <name evidence="1" type="ORF">LCGC14_1362790</name>
</gene>
<dbReference type="AlphaFoldDB" id="A0A0F9K861"/>
<proteinExistence type="predicted"/>
<name>A0A0F9K861_9ZZZZ</name>
<organism evidence="1">
    <name type="scientific">marine sediment metagenome</name>
    <dbReference type="NCBI Taxonomy" id="412755"/>
    <lineage>
        <taxon>unclassified sequences</taxon>
        <taxon>metagenomes</taxon>
        <taxon>ecological metagenomes</taxon>
    </lineage>
</organism>
<accession>A0A0F9K861</accession>